<dbReference type="GO" id="GO:0009190">
    <property type="term" value="P:cyclic nucleotide biosynthetic process"/>
    <property type="evidence" value="ECO:0007669"/>
    <property type="project" value="InterPro"/>
</dbReference>
<feature type="domain" description="Guanylate cyclase" evidence="3">
    <location>
        <begin position="158"/>
        <end position="275"/>
    </location>
</feature>
<dbReference type="InterPro" id="IPR050697">
    <property type="entry name" value="Adenylyl/Guanylyl_Cyclase_3/4"/>
</dbReference>
<dbReference type="PANTHER" id="PTHR43081:SF1">
    <property type="entry name" value="ADENYLATE CYCLASE, TERMINAL-DIFFERENTIATION SPECIFIC"/>
    <property type="match status" value="1"/>
</dbReference>
<reference evidence="4 5" key="1">
    <citation type="submission" date="2018-11" db="EMBL/GenBank/DDBJ databases">
        <authorList>
            <person name="Li F."/>
        </authorList>
    </citation>
    <scope>NUCLEOTIDE SEQUENCE [LARGE SCALE GENOMIC DNA]</scope>
    <source>
        <strain evidence="4 5">Gsoil 097</strain>
    </source>
</reference>
<dbReference type="GO" id="GO:0004016">
    <property type="term" value="F:adenylate cyclase activity"/>
    <property type="evidence" value="ECO:0007669"/>
    <property type="project" value="UniProtKB-ARBA"/>
</dbReference>
<dbReference type="CDD" id="cd07302">
    <property type="entry name" value="CHD"/>
    <property type="match status" value="1"/>
</dbReference>
<dbReference type="InterPro" id="IPR029787">
    <property type="entry name" value="Nucleotide_cyclase"/>
</dbReference>
<evidence type="ECO:0000256" key="2">
    <source>
        <dbReference type="SAM" id="Phobius"/>
    </source>
</evidence>
<sequence>MAGLVAVISLLEDRYPGGPVRPVSKVEPVLNYLMGHRAETSVCQSSGVLEATTTAWILAAALFLAVAALAACLVALRQTRAELAEANLRVPPPLPGGAAPRAVLTAGTAMRGVLEAVSRVREQGVGGMLVSTLEDFNRWAADQRAAIGRMASEDGTVTIFFSDIENSTLINTQLGDSRWLKVLGAHDHLVETYVEKYRGLIVKSFGDGHMVVFSTPDLAIAASLDIQRALGAHWNRSRELRRTPIRVRIGLHTGTAIERDGDYFGQNVALAARVAAQAQGGEVLVTGEIAAAMADYYAFTEAESVELKGFEGEHALFHVEGVVG</sequence>
<keyword evidence="2" id="KW-0472">Membrane</keyword>
<dbReference type="PROSITE" id="PS50125">
    <property type="entry name" value="GUANYLATE_CYCLASE_2"/>
    <property type="match status" value="1"/>
</dbReference>
<comment type="caution">
    <text evidence="4">The sequence shown here is derived from an EMBL/GenBank/DDBJ whole genome shotgun (WGS) entry which is preliminary data.</text>
</comment>
<comment type="similarity">
    <text evidence="1">Belongs to the adenylyl cyclase class-3 family.</text>
</comment>
<dbReference type="AlphaFoldDB" id="A0A3N0CPB6"/>
<feature type="transmembrane region" description="Helical" evidence="2">
    <location>
        <begin position="55"/>
        <end position="76"/>
    </location>
</feature>
<gene>
    <name evidence="4" type="ORF">EFK50_04965</name>
</gene>
<evidence type="ECO:0000259" key="3">
    <source>
        <dbReference type="PROSITE" id="PS50125"/>
    </source>
</evidence>
<dbReference type="Proteomes" id="UP000267128">
    <property type="component" value="Unassembled WGS sequence"/>
</dbReference>
<dbReference type="GO" id="GO:0035556">
    <property type="term" value="P:intracellular signal transduction"/>
    <property type="evidence" value="ECO:0007669"/>
    <property type="project" value="InterPro"/>
</dbReference>
<keyword evidence="2" id="KW-1133">Transmembrane helix</keyword>
<dbReference type="Gene3D" id="3.30.70.1230">
    <property type="entry name" value="Nucleotide cyclase"/>
    <property type="match status" value="1"/>
</dbReference>
<protein>
    <submittedName>
        <fullName evidence="4">Adenylate/guanylate cyclase domain-containing protein</fullName>
    </submittedName>
</protein>
<dbReference type="Pfam" id="PF00211">
    <property type="entry name" value="Guanylate_cyc"/>
    <property type="match status" value="1"/>
</dbReference>
<dbReference type="InterPro" id="IPR001054">
    <property type="entry name" value="A/G_cyclase"/>
</dbReference>
<dbReference type="SUPFAM" id="SSF55073">
    <property type="entry name" value="Nucleotide cyclase"/>
    <property type="match status" value="1"/>
</dbReference>
<evidence type="ECO:0000256" key="1">
    <source>
        <dbReference type="ARBA" id="ARBA00005381"/>
    </source>
</evidence>
<keyword evidence="5" id="KW-1185">Reference proteome</keyword>
<dbReference type="SMART" id="SM00044">
    <property type="entry name" value="CYCc"/>
    <property type="match status" value="1"/>
</dbReference>
<dbReference type="EMBL" id="RJSE01000003">
    <property type="protein sequence ID" value="RNL65312.1"/>
    <property type="molecule type" value="Genomic_DNA"/>
</dbReference>
<evidence type="ECO:0000313" key="5">
    <source>
        <dbReference type="Proteomes" id="UP000267128"/>
    </source>
</evidence>
<dbReference type="PANTHER" id="PTHR43081">
    <property type="entry name" value="ADENYLATE CYCLASE, TERMINAL-DIFFERENTIATION SPECIFIC-RELATED"/>
    <property type="match status" value="1"/>
</dbReference>
<dbReference type="OrthoDB" id="9801841at2"/>
<keyword evidence="2" id="KW-0812">Transmembrane</keyword>
<evidence type="ECO:0000313" key="4">
    <source>
        <dbReference type="EMBL" id="RNL65312.1"/>
    </source>
</evidence>
<proteinExistence type="inferred from homology"/>
<organism evidence="4 5">
    <name type="scientific">Nocardioides marmoriginsengisoli</name>
    <dbReference type="NCBI Taxonomy" id="661483"/>
    <lineage>
        <taxon>Bacteria</taxon>
        <taxon>Bacillati</taxon>
        <taxon>Actinomycetota</taxon>
        <taxon>Actinomycetes</taxon>
        <taxon>Propionibacteriales</taxon>
        <taxon>Nocardioidaceae</taxon>
        <taxon>Nocardioides</taxon>
    </lineage>
</organism>
<name>A0A3N0CPB6_9ACTN</name>
<accession>A0A3N0CPB6</accession>